<keyword evidence="1" id="KW-0472">Membrane</keyword>
<comment type="caution">
    <text evidence="3">The sequence shown here is derived from an EMBL/GenBank/DDBJ whole genome shotgun (WGS) entry which is preliminary data.</text>
</comment>
<dbReference type="PANTHER" id="PTHR30572:SF4">
    <property type="entry name" value="ABC TRANSPORTER PERMEASE YTRF"/>
    <property type="match status" value="1"/>
</dbReference>
<protein>
    <recommendedName>
        <fullName evidence="2">MacB-like periplasmic core domain-containing protein</fullName>
    </recommendedName>
</protein>
<feature type="transmembrane region" description="Helical" evidence="1">
    <location>
        <begin position="657"/>
        <end position="677"/>
    </location>
</feature>
<dbReference type="InterPro" id="IPR025857">
    <property type="entry name" value="MacB_PCD"/>
</dbReference>
<evidence type="ECO:0000313" key="4">
    <source>
        <dbReference type="Proteomes" id="UP000659697"/>
    </source>
</evidence>
<dbReference type="PANTHER" id="PTHR30572">
    <property type="entry name" value="MEMBRANE COMPONENT OF TRANSPORTER-RELATED"/>
    <property type="match status" value="1"/>
</dbReference>
<keyword evidence="1" id="KW-0812">Transmembrane</keyword>
<feature type="domain" description="MacB-like periplasmic core" evidence="2">
    <location>
        <begin position="423"/>
        <end position="527"/>
    </location>
</feature>
<dbReference type="EMBL" id="BNAO01000003">
    <property type="protein sequence ID" value="GHG67602.1"/>
    <property type="molecule type" value="Genomic_DNA"/>
</dbReference>
<accession>A0ABQ3KYE7</accession>
<keyword evidence="4" id="KW-1185">Reference proteome</keyword>
<proteinExistence type="predicted"/>
<feature type="transmembrane region" description="Helical" evidence="1">
    <location>
        <begin position="266"/>
        <end position="289"/>
    </location>
</feature>
<feature type="transmembrane region" description="Helical" evidence="1">
    <location>
        <begin position="622"/>
        <end position="645"/>
    </location>
</feature>
<gene>
    <name evidence="3" type="ORF">GCM10010919_16410</name>
</gene>
<reference evidence="4" key="1">
    <citation type="journal article" date="2019" name="Int. J. Syst. Evol. Microbiol.">
        <title>The Global Catalogue of Microorganisms (GCM) 10K type strain sequencing project: providing services to taxonomists for standard genome sequencing and annotation.</title>
        <authorList>
            <consortium name="The Broad Institute Genomics Platform"/>
            <consortium name="The Broad Institute Genome Sequencing Center for Infectious Disease"/>
            <person name="Wu L."/>
            <person name="Ma J."/>
        </authorList>
    </citation>
    <scope>NUCLEOTIDE SEQUENCE [LARGE SCALE GENOMIC DNA]</scope>
    <source>
        <strain evidence="4">CGMCC 1.7003</strain>
    </source>
</reference>
<evidence type="ECO:0000313" key="3">
    <source>
        <dbReference type="EMBL" id="GHG67602.1"/>
    </source>
</evidence>
<feature type="transmembrane region" description="Helical" evidence="1">
    <location>
        <begin position="568"/>
        <end position="590"/>
    </location>
</feature>
<feature type="transmembrane region" description="Helical" evidence="1">
    <location>
        <begin position="320"/>
        <end position="339"/>
    </location>
</feature>
<dbReference type="InterPro" id="IPR050250">
    <property type="entry name" value="Macrolide_Exporter_MacB"/>
</dbReference>
<dbReference type="Pfam" id="PF12704">
    <property type="entry name" value="MacB_PCD"/>
    <property type="match status" value="2"/>
</dbReference>
<evidence type="ECO:0000259" key="2">
    <source>
        <dbReference type="Pfam" id="PF12704"/>
    </source>
</evidence>
<feature type="domain" description="MacB-like periplasmic core" evidence="2">
    <location>
        <begin position="2"/>
        <end position="196"/>
    </location>
</feature>
<name>A0ABQ3KYE7_9ALTE</name>
<sequence length="698" mass="78753">MVLTMGITTAGFLIVLTLGYFLLFKPLPYAEQDKLYLIDYQRWDQHKVLQSAAILHPAAEHLYQQLQQSAQDTASQQALLYFTNEVLASEPAQPRLANAYVTPELAELLSIKMAVGNWFGHDYRPGSFNTGAVISYQAWQQLFQQRHDILTLRLNVNGVSHPIIGVLDKAFVAPQLTEIGQEPQLWLPWDYNNSPFQGSWWLTDDKIFLLLKLEQSRLQKLSTELTPIVNEYYQQHIIAHDNFRNWQVVLEGRPLRDALIADNEKTLLLLVLGAAGLLLLALLLSGLAVRSINYRQLSHALQGSGKGTDVQVSPAIRKSLVVAQVSIATLLIFFSALLVQDSIAKLNRSLGFDSQHILQIEFDIATLDWQGWDHYAPQVAGLGEQLRLRPDVEQLSFAYSPLADLYQLAITDMANDRRYYPWHRNVDHHYFSVVGQRLLFGNTFTRDDLGSDKVVIIDQAFAELLTGADIAKAIGQSLKMDAATAPMTVIGVVENLQLPGKHIAPPRFYLPNYGTALWMLVKLKPDTELNRESMIELLHSLNPQFILTRFNLLDTSIAQANFPHRVRLIAAISLALFTIFLACIGLFGIMHYSVQIRSIEFSIKLAVGAQYHHIVKDSIREYLTMLILGIGLATLIALTSLVIFYDWLIPYLSWHSLLLYAVTLLIILVTLTLSNLMPLRSFRTISISNKLRGLYETS</sequence>
<evidence type="ECO:0000256" key="1">
    <source>
        <dbReference type="SAM" id="Phobius"/>
    </source>
</evidence>
<organism evidence="3 4">
    <name type="scientific">Alishewanella longhuensis</name>
    <dbReference type="NCBI Taxonomy" id="1091037"/>
    <lineage>
        <taxon>Bacteria</taxon>
        <taxon>Pseudomonadati</taxon>
        <taxon>Pseudomonadota</taxon>
        <taxon>Gammaproteobacteria</taxon>
        <taxon>Alteromonadales</taxon>
        <taxon>Alteromonadaceae</taxon>
        <taxon>Alishewanella</taxon>
    </lineage>
</organism>
<dbReference type="Proteomes" id="UP000659697">
    <property type="component" value="Unassembled WGS sequence"/>
</dbReference>
<keyword evidence="1" id="KW-1133">Transmembrane helix</keyword>
<feature type="transmembrane region" description="Helical" evidence="1">
    <location>
        <begin position="6"/>
        <end position="24"/>
    </location>
</feature>